<dbReference type="PANTHER" id="PTHR43032:SF4">
    <property type="entry name" value="OXIDOREDUCTASE MOLYBDOPTERIN-BINDING DOMAIN-CONTAINING PROTEIN"/>
    <property type="match status" value="1"/>
</dbReference>
<evidence type="ECO:0000259" key="1">
    <source>
        <dbReference type="Pfam" id="PF00174"/>
    </source>
</evidence>
<dbReference type="Gene3D" id="3.90.420.10">
    <property type="entry name" value="Oxidoreductase, molybdopterin-binding domain"/>
    <property type="match status" value="1"/>
</dbReference>
<dbReference type="InterPro" id="IPR000572">
    <property type="entry name" value="OxRdtase_Mopterin-bd_dom"/>
</dbReference>
<protein>
    <submittedName>
        <fullName evidence="2">Molybdopterin-binding protein</fullName>
    </submittedName>
</protein>
<dbReference type="Pfam" id="PF00174">
    <property type="entry name" value="Oxidored_molyb"/>
    <property type="match status" value="1"/>
</dbReference>
<dbReference type="AlphaFoldDB" id="A0A917G0Z4"/>
<dbReference type="Proteomes" id="UP000654257">
    <property type="component" value="Unassembled WGS sequence"/>
</dbReference>
<dbReference type="InterPro" id="IPR036374">
    <property type="entry name" value="OxRdtase_Mopterin-bd_sf"/>
</dbReference>
<name>A0A917G0Z4_9NOCA</name>
<dbReference type="PANTHER" id="PTHR43032">
    <property type="entry name" value="PROTEIN-METHIONINE-SULFOXIDE REDUCTASE"/>
    <property type="match status" value="1"/>
</dbReference>
<proteinExistence type="predicted"/>
<accession>A0A917G0Z4</accession>
<dbReference type="EMBL" id="BMCU01000003">
    <property type="protein sequence ID" value="GGG17102.1"/>
    <property type="molecule type" value="Genomic_DNA"/>
</dbReference>
<reference evidence="2" key="1">
    <citation type="journal article" date="2014" name="Int. J. Syst. Evol. Microbiol.">
        <title>Complete genome sequence of Corynebacterium casei LMG S-19264T (=DSM 44701T), isolated from a smear-ripened cheese.</title>
        <authorList>
            <consortium name="US DOE Joint Genome Institute (JGI-PGF)"/>
            <person name="Walter F."/>
            <person name="Albersmeier A."/>
            <person name="Kalinowski J."/>
            <person name="Ruckert C."/>
        </authorList>
    </citation>
    <scope>NUCLEOTIDE SEQUENCE</scope>
    <source>
        <strain evidence="2">CCM 7905</strain>
    </source>
</reference>
<gene>
    <name evidence="2" type="ORF">GCM10007304_34090</name>
</gene>
<evidence type="ECO:0000313" key="3">
    <source>
        <dbReference type="Proteomes" id="UP000654257"/>
    </source>
</evidence>
<dbReference type="CDD" id="cd02109">
    <property type="entry name" value="arch_bact_SO_family_Moco"/>
    <property type="match status" value="1"/>
</dbReference>
<comment type="caution">
    <text evidence="2">The sequence shown here is derived from an EMBL/GenBank/DDBJ whole genome shotgun (WGS) entry which is preliminary data.</text>
</comment>
<keyword evidence="3" id="KW-1185">Reference proteome</keyword>
<reference evidence="2" key="2">
    <citation type="submission" date="2020-09" db="EMBL/GenBank/DDBJ databases">
        <authorList>
            <person name="Sun Q."/>
            <person name="Sedlacek I."/>
        </authorList>
    </citation>
    <scope>NUCLEOTIDE SEQUENCE</scope>
    <source>
        <strain evidence="2">CCM 7905</strain>
    </source>
</reference>
<organism evidence="2 3">
    <name type="scientific">Rhodococcoides trifolii</name>
    <dbReference type="NCBI Taxonomy" id="908250"/>
    <lineage>
        <taxon>Bacteria</taxon>
        <taxon>Bacillati</taxon>
        <taxon>Actinomycetota</taxon>
        <taxon>Actinomycetes</taxon>
        <taxon>Mycobacteriales</taxon>
        <taxon>Nocardiaceae</taxon>
        <taxon>Rhodococcoides</taxon>
    </lineage>
</organism>
<sequence length="202" mass="22697">MTVMALISKGFLGKRRGDDTRIPPGQYLTHDFPVLAVGPTPVVKTDKWSFTITSEHGVDTSWTWEEFRALPHEAPTVDIHCVTKWSKLDTSWGGVSLDLLLDGVDTSANYVLAHSYDGYTTNLPLADLRGGKAWVAETFDGQPLVPEHGGPARLLVPHLYLWKSAKWVTRLELTADNEQGFWERGGYHDYGDPWLEQRYQGD</sequence>
<feature type="domain" description="Oxidoreductase molybdopterin-binding" evidence="1">
    <location>
        <begin position="38"/>
        <end position="182"/>
    </location>
</feature>
<evidence type="ECO:0000313" key="2">
    <source>
        <dbReference type="EMBL" id="GGG17102.1"/>
    </source>
</evidence>
<dbReference type="SUPFAM" id="SSF56524">
    <property type="entry name" value="Oxidoreductase molybdopterin-binding domain"/>
    <property type="match status" value="1"/>
</dbReference>